<dbReference type="EMBL" id="JASCZI010211878">
    <property type="protein sequence ID" value="MED6197285.1"/>
    <property type="molecule type" value="Genomic_DNA"/>
</dbReference>
<gene>
    <name evidence="1" type="ORF">PIB30_055291</name>
</gene>
<dbReference type="Pfam" id="PF14968">
    <property type="entry name" value="CCDC84"/>
    <property type="match status" value="1"/>
</dbReference>
<comment type="caution">
    <text evidence="1">The sequence shown here is derived from an EMBL/GenBank/DDBJ whole genome shotgun (WGS) entry which is preliminary data.</text>
</comment>
<accession>A0ABU6XK80</accession>
<dbReference type="PANTHER" id="PTHR31198">
    <property type="entry name" value="COILED-COIL DOMAIN-CONTAINING PROTEIN 84"/>
    <property type="match status" value="1"/>
</dbReference>
<protein>
    <submittedName>
        <fullName evidence="1">Uncharacterized protein</fullName>
    </submittedName>
</protein>
<feature type="non-terminal residue" evidence="1">
    <location>
        <position position="85"/>
    </location>
</feature>
<dbReference type="Proteomes" id="UP001341840">
    <property type="component" value="Unassembled WGS sequence"/>
</dbReference>
<proteinExistence type="predicted"/>
<keyword evidence="2" id="KW-1185">Reference proteome</keyword>
<reference evidence="1 2" key="1">
    <citation type="journal article" date="2023" name="Plants (Basel)">
        <title>Bridging the Gap: Combining Genomics and Transcriptomics Approaches to Understand Stylosanthes scabra, an Orphan Legume from the Brazilian Caatinga.</title>
        <authorList>
            <person name="Ferreira-Neto J.R.C."/>
            <person name="da Silva M.D."/>
            <person name="Binneck E."/>
            <person name="de Melo N.F."/>
            <person name="da Silva R.H."/>
            <person name="de Melo A.L.T.M."/>
            <person name="Pandolfi V."/>
            <person name="Bustamante F.O."/>
            <person name="Brasileiro-Vidal A.C."/>
            <person name="Benko-Iseppon A.M."/>
        </authorList>
    </citation>
    <scope>NUCLEOTIDE SEQUENCE [LARGE SCALE GENOMIC DNA]</scope>
    <source>
        <tissue evidence="1">Leaves</tissue>
    </source>
</reference>
<name>A0ABU6XK80_9FABA</name>
<evidence type="ECO:0000313" key="2">
    <source>
        <dbReference type="Proteomes" id="UP001341840"/>
    </source>
</evidence>
<evidence type="ECO:0000313" key="1">
    <source>
        <dbReference type="EMBL" id="MED6197285.1"/>
    </source>
</evidence>
<dbReference type="InterPro" id="IPR028015">
    <property type="entry name" value="CCDC84-like"/>
</dbReference>
<organism evidence="1 2">
    <name type="scientific">Stylosanthes scabra</name>
    <dbReference type="NCBI Taxonomy" id="79078"/>
    <lineage>
        <taxon>Eukaryota</taxon>
        <taxon>Viridiplantae</taxon>
        <taxon>Streptophyta</taxon>
        <taxon>Embryophyta</taxon>
        <taxon>Tracheophyta</taxon>
        <taxon>Spermatophyta</taxon>
        <taxon>Magnoliopsida</taxon>
        <taxon>eudicotyledons</taxon>
        <taxon>Gunneridae</taxon>
        <taxon>Pentapetalae</taxon>
        <taxon>rosids</taxon>
        <taxon>fabids</taxon>
        <taxon>Fabales</taxon>
        <taxon>Fabaceae</taxon>
        <taxon>Papilionoideae</taxon>
        <taxon>50 kb inversion clade</taxon>
        <taxon>dalbergioids sensu lato</taxon>
        <taxon>Dalbergieae</taxon>
        <taxon>Pterocarpus clade</taxon>
        <taxon>Stylosanthes</taxon>
    </lineage>
</organism>
<sequence>MLTRISYVPVENAGGNVHSGASLPCFVAIEGVQIHSIPVLGDVASHSNMFGKSKKLIPKRVGAAWAKRREIELEREKRGEVVQNE</sequence>
<dbReference type="PANTHER" id="PTHR31198:SF1">
    <property type="entry name" value="CENTROSOMAL AT-AC SPLICING FACTOR"/>
    <property type="match status" value="1"/>
</dbReference>